<dbReference type="InterPro" id="IPR045865">
    <property type="entry name" value="ACT-like_dom_sf"/>
</dbReference>
<dbReference type="CDD" id="cd04905">
    <property type="entry name" value="ACT_CM-PDT"/>
    <property type="match status" value="1"/>
</dbReference>
<evidence type="ECO:0000259" key="9">
    <source>
        <dbReference type="PROSITE" id="PS51410"/>
    </source>
</evidence>
<accession>A0AAD1UMI3</accession>
<evidence type="ECO:0000256" key="3">
    <source>
        <dbReference type="ARBA" id="ARBA00011995"/>
    </source>
</evidence>
<dbReference type="Gene3D" id="1.10.800.10">
    <property type="entry name" value="Aromatic amino acid hydroxylase"/>
    <property type="match status" value="1"/>
</dbReference>
<dbReference type="InterPro" id="IPR036951">
    <property type="entry name" value="ArAA_hydroxylase_sf"/>
</dbReference>
<sequence>MSPAIKAGKRPFCMVSEMSQSTQAHTTPSVALNSKKYFETTDKTSLIVTLKDSQGILNKALGVFDKYGVCLTHIQSKPSKFYKKTKAYDFYLDFEGCYEDESVRNIISDLSKMSKHLTLCGTPQVPWFPTNLYDLDSTGKEILGEGTGIQEADHPGFRDEVYKSRRKYISDIAYKYSLRDEEIPRIEYTDDELGVWQHCYPKLKKHFQKNAVKEYNDTIKQFEEHCGFAEDNVPQLEDISQYLQNTTGWRIRPVAGLLSQREFFNALAFKVFHSTQYIRHHSVPEYTPEPDLLHEVIGHGPMLANEDYAELSHMIGLASLGCPDKYLPRLGALYWFTIEFGLCMEAGQRKAYGAGILSSFGELDWCFSDGPKFLNLDAEDVAENHRDYPISTVQPYYFVSDSWADARETIRQYCDSIPRAFNVFYNEESKTVEVDRKIKGIYTEST</sequence>
<feature type="domain" description="ACT" evidence="10">
    <location>
        <begin position="45"/>
        <end position="124"/>
    </location>
</feature>
<evidence type="ECO:0000256" key="7">
    <source>
        <dbReference type="ARBA" id="ARBA00023033"/>
    </source>
</evidence>
<dbReference type="InterPro" id="IPR036329">
    <property type="entry name" value="Aro-AA_hydroxylase_C_sf"/>
</dbReference>
<gene>
    <name evidence="11" type="ORF">ECRASSUSDP1_LOCUS9118</name>
</gene>
<name>A0AAD1UMI3_EUPCR</name>
<evidence type="ECO:0000313" key="12">
    <source>
        <dbReference type="Proteomes" id="UP001295684"/>
    </source>
</evidence>
<dbReference type="InterPro" id="IPR019774">
    <property type="entry name" value="Aromatic-AA_hydroxylase_C"/>
</dbReference>
<dbReference type="EMBL" id="CAMPGE010008949">
    <property type="protein sequence ID" value="CAI2367830.1"/>
    <property type="molecule type" value="Genomic_DNA"/>
</dbReference>
<evidence type="ECO:0000256" key="1">
    <source>
        <dbReference type="ARBA" id="ARBA00001954"/>
    </source>
</evidence>
<evidence type="ECO:0000313" key="11">
    <source>
        <dbReference type="EMBL" id="CAI2367830.1"/>
    </source>
</evidence>
<keyword evidence="7" id="KW-0503">Monooxygenase</keyword>
<evidence type="ECO:0000256" key="5">
    <source>
        <dbReference type="ARBA" id="ARBA00023002"/>
    </source>
</evidence>
<organism evidence="11 12">
    <name type="scientific">Euplotes crassus</name>
    <dbReference type="NCBI Taxonomy" id="5936"/>
    <lineage>
        <taxon>Eukaryota</taxon>
        <taxon>Sar</taxon>
        <taxon>Alveolata</taxon>
        <taxon>Ciliophora</taxon>
        <taxon>Intramacronucleata</taxon>
        <taxon>Spirotrichea</taxon>
        <taxon>Hypotrichia</taxon>
        <taxon>Euplotida</taxon>
        <taxon>Euplotidae</taxon>
        <taxon>Moneuplotes</taxon>
    </lineage>
</organism>
<dbReference type="InterPro" id="IPR001273">
    <property type="entry name" value="ArAA_hydroxylase"/>
</dbReference>
<dbReference type="InterPro" id="IPR002912">
    <property type="entry name" value="ACT_dom"/>
</dbReference>
<dbReference type="PROSITE" id="PS51671">
    <property type="entry name" value="ACT"/>
    <property type="match status" value="1"/>
</dbReference>
<evidence type="ECO:0000259" key="10">
    <source>
        <dbReference type="PROSITE" id="PS51671"/>
    </source>
</evidence>
<feature type="binding site" evidence="8">
    <location>
        <position position="299"/>
    </location>
    <ligand>
        <name>Fe cation</name>
        <dbReference type="ChEBI" id="CHEBI:24875"/>
    </ligand>
</feature>
<feature type="domain" description="Biopterin-dependent aromatic amino acid hydroxylase family profile" evidence="9">
    <location>
        <begin position="113"/>
        <end position="446"/>
    </location>
</feature>
<dbReference type="AlphaFoldDB" id="A0AAD1UMI3"/>
<comment type="similarity">
    <text evidence="2">Belongs to the biopterin-dependent aromatic amino acid hydroxylase family.</text>
</comment>
<feature type="binding site" evidence="8">
    <location>
        <position position="294"/>
    </location>
    <ligand>
        <name>Fe cation</name>
        <dbReference type="ChEBI" id="CHEBI:24875"/>
    </ligand>
</feature>
<keyword evidence="5" id="KW-0560">Oxidoreductase</keyword>
<evidence type="ECO:0000256" key="8">
    <source>
        <dbReference type="PIRSR" id="PIRSR601273-2"/>
    </source>
</evidence>
<dbReference type="SUPFAM" id="SSF56534">
    <property type="entry name" value="Aromatic aminoacid monoxygenases, catalytic and oligomerization domains"/>
    <property type="match status" value="1"/>
</dbReference>
<dbReference type="PANTHER" id="PTHR11473">
    <property type="entry name" value="AROMATIC AMINO ACID HYDROXYLASE"/>
    <property type="match status" value="1"/>
</dbReference>
<dbReference type="Gene3D" id="3.30.70.260">
    <property type="match status" value="1"/>
</dbReference>
<feature type="binding site" evidence="8">
    <location>
        <position position="339"/>
    </location>
    <ligand>
        <name>Fe cation</name>
        <dbReference type="ChEBI" id="CHEBI:24875"/>
    </ligand>
</feature>
<comment type="caution">
    <text evidence="11">The sequence shown here is derived from an EMBL/GenBank/DDBJ whole genome shotgun (WGS) entry which is preliminary data.</text>
</comment>
<dbReference type="GO" id="GO:0005506">
    <property type="term" value="F:iron ion binding"/>
    <property type="evidence" value="ECO:0007669"/>
    <property type="project" value="InterPro"/>
</dbReference>
<evidence type="ECO:0000256" key="4">
    <source>
        <dbReference type="ARBA" id="ARBA00022723"/>
    </source>
</evidence>
<reference evidence="11" key="1">
    <citation type="submission" date="2023-07" db="EMBL/GenBank/DDBJ databases">
        <authorList>
            <consortium name="AG Swart"/>
            <person name="Singh M."/>
            <person name="Singh A."/>
            <person name="Seah K."/>
            <person name="Emmerich C."/>
        </authorList>
    </citation>
    <scope>NUCLEOTIDE SEQUENCE</scope>
    <source>
        <strain evidence="11">DP1</strain>
    </source>
</reference>
<keyword evidence="4 8" id="KW-0479">Metal-binding</keyword>
<dbReference type="PRINTS" id="PR00372">
    <property type="entry name" value="FYWHYDRXLASE"/>
</dbReference>
<evidence type="ECO:0000256" key="6">
    <source>
        <dbReference type="ARBA" id="ARBA00023004"/>
    </source>
</evidence>
<keyword evidence="6 8" id="KW-0408">Iron</keyword>
<keyword evidence="12" id="KW-1185">Reference proteome</keyword>
<evidence type="ECO:0000256" key="2">
    <source>
        <dbReference type="ARBA" id="ARBA00009712"/>
    </source>
</evidence>
<protein>
    <recommendedName>
        <fullName evidence="3">phenylalanine 4-monooxygenase</fullName>
        <ecNumber evidence="3">1.14.16.1</ecNumber>
    </recommendedName>
</protein>
<dbReference type="PANTHER" id="PTHR11473:SF24">
    <property type="entry name" value="PHENYLALANINE-4-HYDROXYLASE"/>
    <property type="match status" value="1"/>
</dbReference>
<dbReference type="Proteomes" id="UP001295684">
    <property type="component" value="Unassembled WGS sequence"/>
</dbReference>
<dbReference type="EC" id="1.14.16.1" evidence="3"/>
<dbReference type="GO" id="GO:0004505">
    <property type="term" value="F:phenylalanine 4-monooxygenase activity"/>
    <property type="evidence" value="ECO:0007669"/>
    <property type="project" value="UniProtKB-EC"/>
</dbReference>
<dbReference type="SUPFAM" id="SSF55021">
    <property type="entry name" value="ACT-like"/>
    <property type="match status" value="1"/>
</dbReference>
<proteinExistence type="inferred from homology"/>
<dbReference type="PROSITE" id="PS51410">
    <property type="entry name" value="BH4_AAA_HYDROXYL_2"/>
    <property type="match status" value="1"/>
</dbReference>
<dbReference type="Pfam" id="PF00351">
    <property type="entry name" value="Biopterin_H"/>
    <property type="match status" value="1"/>
</dbReference>
<comment type="cofactor">
    <cofactor evidence="1 8">
        <name>Fe(2+)</name>
        <dbReference type="ChEBI" id="CHEBI:29033"/>
    </cofactor>
</comment>